<proteinExistence type="inferred from homology"/>
<evidence type="ECO:0000256" key="1">
    <source>
        <dbReference type="ARBA" id="ARBA00004167"/>
    </source>
</evidence>
<dbReference type="GO" id="GO:0005886">
    <property type="term" value="C:plasma membrane"/>
    <property type="evidence" value="ECO:0007669"/>
    <property type="project" value="InterPro"/>
</dbReference>
<dbReference type="Proteomes" id="UP000022141">
    <property type="component" value="Unassembled WGS sequence"/>
</dbReference>
<dbReference type="eggNOG" id="COG0330">
    <property type="taxonomic scope" value="Bacteria"/>
</dbReference>
<dbReference type="GO" id="GO:0008233">
    <property type="term" value="F:peptidase activity"/>
    <property type="evidence" value="ECO:0007669"/>
    <property type="project" value="UniProtKB-KW"/>
</dbReference>
<dbReference type="EMBL" id="JEMY01000056">
    <property type="protein sequence ID" value="EXI85425.1"/>
    <property type="molecule type" value="Genomic_DNA"/>
</dbReference>
<evidence type="ECO:0000259" key="4">
    <source>
        <dbReference type="SMART" id="SM00244"/>
    </source>
</evidence>
<comment type="subcellular location">
    <subcellularLocation>
        <location evidence="1">Membrane</location>
        <topology evidence="1">Single-pass membrane protein</topology>
    </subcellularLocation>
</comment>
<protein>
    <submittedName>
        <fullName evidence="5">Modulator of FtsH protease HflK</fullName>
    </submittedName>
</protein>
<dbReference type="PANTHER" id="PTHR10264">
    <property type="entry name" value="BAND 7 PROTEIN-RELATED"/>
    <property type="match status" value="1"/>
</dbReference>
<gene>
    <name evidence="5" type="primary">hflK_3</name>
    <name evidence="5" type="ORF">AW11_03548</name>
</gene>
<dbReference type="FunFam" id="3.30.479.30:FF:000004">
    <property type="entry name" value="Putative membrane protease family, stomatin"/>
    <property type="match status" value="1"/>
</dbReference>
<comment type="similarity">
    <text evidence="2">Belongs to the band 7/mec-2 family.</text>
</comment>
<dbReference type="SUPFAM" id="SSF117892">
    <property type="entry name" value="Band 7/SPFH domain"/>
    <property type="match status" value="1"/>
</dbReference>
<evidence type="ECO:0000313" key="5">
    <source>
        <dbReference type="EMBL" id="EXI85425.1"/>
    </source>
</evidence>
<dbReference type="InterPro" id="IPR043202">
    <property type="entry name" value="Band-7_stomatin-like"/>
</dbReference>
<dbReference type="STRING" id="1454004.AW11_03548"/>
<keyword evidence="3" id="KW-0472">Membrane</keyword>
<evidence type="ECO:0000256" key="2">
    <source>
        <dbReference type="ARBA" id="ARBA00008164"/>
    </source>
</evidence>
<dbReference type="Pfam" id="PF01145">
    <property type="entry name" value="Band_7"/>
    <property type="match status" value="1"/>
</dbReference>
<dbReference type="CDD" id="cd08826">
    <property type="entry name" value="SPFH_eoslipins_u1"/>
    <property type="match status" value="1"/>
</dbReference>
<keyword evidence="5" id="KW-0645">Protease</keyword>
<feature type="domain" description="Band 7" evidence="4">
    <location>
        <begin position="23"/>
        <end position="180"/>
    </location>
</feature>
<evidence type="ECO:0000313" key="6">
    <source>
        <dbReference type="Proteomes" id="UP000022141"/>
    </source>
</evidence>
<reference evidence="5" key="1">
    <citation type="submission" date="2014-02" db="EMBL/GenBank/DDBJ databases">
        <title>Expanding our view of genomic diversity in Candidatus Accumulibacter clades.</title>
        <authorList>
            <person name="Skennerton C.T."/>
            <person name="Barr J.J."/>
            <person name="Slater F.R."/>
            <person name="Bond P.L."/>
            <person name="Tyson G.W."/>
        </authorList>
    </citation>
    <scope>NUCLEOTIDE SEQUENCE [LARGE SCALE GENOMIC DNA]</scope>
</reference>
<keyword evidence="5" id="KW-0378">Hydrolase</keyword>
<dbReference type="Gene3D" id="6.10.250.2090">
    <property type="match status" value="1"/>
</dbReference>
<accession>A0A011Q8D4</accession>
<dbReference type="PATRIC" id="fig|1454004.3.peg.3650"/>
<dbReference type="InterPro" id="IPR036013">
    <property type="entry name" value="Band_7/SPFH_dom_sf"/>
</dbReference>
<keyword evidence="3" id="KW-0812">Transmembrane</keyword>
<dbReference type="SMART" id="SM00244">
    <property type="entry name" value="PHB"/>
    <property type="match status" value="1"/>
</dbReference>
<comment type="caution">
    <text evidence="5">The sequence shown here is derived from an EMBL/GenBank/DDBJ whole genome shotgun (WGS) entry which is preliminary data.</text>
</comment>
<name>A0A011Q8D4_ACCRE</name>
<evidence type="ECO:0000256" key="3">
    <source>
        <dbReference type="SAM" id="Phobius"/>
    </source>
</evidence>
<dbReference type="PRINTS" id="PR00721">
    <property type="entry name" value="STOMATIN"/>
</dbReference>
<dbReference type="InterPro" id="IPR001107">
    <property type="entry name" value="Band_7"/>
</dbReference>
<organism evidence="5 6">
    <name type="scientific">Accumulibacter regalis</name>
    <dbReference type="NCBI Taxonomy" id="522306"/>
    <lineage>
        <taxon>Bacteria</taxon>
        <taxon>Pseudomonadati</taxon>
        <taxon>Pseudomonadota</taxon>
        <taxon>Betaproteobacteria</taxon>
        <taxon>Candidatus Accumulibacter</taxon>
    </lineage>
</organism>
<feature type="transmembrane region" description="Helical" evidence="3">
    <location>
        <begin position="6"/>
        <end position="28"/>
    </location>
</feature>
<sequence>MIFELNLGLGGVLVPILLILLIASLRILREYERGVVFQLGRFWKVKGPGLVIVIPGIQQMVRVDLRVVTMDVEPQDVISRDNVSVKVNAVVFFRVVDPQKAIIQVEQFLMATSQLAQTTLRVVLGKHELDEMLAERERLNLDVQKILDAQTDSWGIKVTNVEIKHIDLNESMIRAIARQAEAERERRAKVIHAEGEKEAAAALLEAATMLAQRPEAMQLRYLQTMTQVAGDRATTVVLPLPLDLLAALKPRATADR</sequence>
<dbReference type="Gene3D" id="3.30.479.30">
    <property type="entry name" value="Band 7 domain"/>
    <property type="match status" value="1"/>
</dbReference>
<dbReference type="InterPro" id="IPR001972">
    <property type="entry name" value="Stomatin_HflK_fam"/>
</dbReference>
<dbReference type="AlphaFoldDB" id="A0A011Q8D4"/>
<keyword evidence="3" id="KW-1133">Transmembrane helix</keyword>
<dbReference type="GO" id="GO:0098552">
    <property type="term" value="C:side of membrane"/>
    <property type="evidence" value="ECO:0007669"/>
    <property type="project" value="UniProtKB-ARBA"/>
</dbReference>
<keyword evidence="6" id="KW-1185">Reference proteome</keyword>
<dbReference type="PANTHER" id="PTHR10264:SF19">
    <property type="entry name" value="AT06885P-RELATED"/>
    <property type="match status" value="1"/>
</dbReference>
<dbReference type="GO" id="GO:0006508">
    <property type="term" value="P:proteolysis"/>
    <property type="evidence" value="ECO:0007669"/>
    <property type="project" value="UniProtKB-KW"/>
</dbReference>